<name>A0ABU7R7K4_9ACTN</name>
<dbReference type="PANTHER" id="PTHR39966:SF3">
    <property type="entry name" value="DUF438 DOMAIN-CONTAINING PROTEIN"/>
    <property type="match status" value="1"/>
</dbReference>
<dbReference type="Gene3D" id="1.20.120.520">
    <property type="entry name" value="nmb1532 protein domain like"/>
    <property type="match status" value="1"/>
</dbReference>
<accession>A0ABU7R7K4</accession>
<comment type="caution">
    <text evidence="1">The sequence shown here is derived from an EMBL/GenBank/DDBJ whole genome shotgun (WGS) entry which is preliminary data.</text>
</comment>
<evidence type="ECO:0000313" key="1">
    <source>
        <dbReference type="EMBL" id="MEE6146589.1"/>
    </source>
</evidence>
<dbReference type="RefSeq" id="WP_330957351.1">
    <property type="nucleotide sequence ID" value="NZ_JAZGJQ010000001.1"/>
</dbReference>
<dbReference type="EMBL" id="JAZGJQ010000001">
    <property type="protein sequence ID" value="MEE6146589.1"/>
    <property type="molecule type" value="Genomic_DNA"/>
</dbReference>
<reference evidence="1 2" key="1">
    <citation type="submission" date="2024-01" db="EMBL/GenBank/DDBJ databases">
        <title>Description of Olsenella sp. nov., isolated from pig feces.</title>
        <authorList>
            <person name="Chang Y.-H."/>
        </authorList>
    </citation>
    <scope>NUCLEOTIDE SEQUENCE [LARGE SCALE GENOMIC DNA]</scope>
    <source>
        <strain evidence="1 2">YH-ols2223</strain>
    </source>
</reference>
<sequence length="207" mass="22571">MGSDADELDERHPARVMARENRVFSGMVVRAQDHVRQARELPDDELDPTLLDLLKDDLAFLSKVSLHYRRKEELLVPVLADHGETSLPRRVQEDDDRVRTCLWMASSLLDGAEGRPSGSNLESAAEQLAGACDAIDLVAEREDDGLIPLALEVLGDDEWALVARRSEEPAYVAGDGAPALWTSPIERAEAAVRRAIDAGRLPGASGA</sequence>
<proteinExistence type="predicted"/>
<keyword evidence="2" id="KW-1185">Reference proteome</keyword>
<evidence type="ECO:0000313" key="2">
    <source>
        <dbReference type="Proteomes" id="UP001332931"/>
    </source>
</evidence>
<evidence type="ECO:0008006" key="3">
    <source>
        <dbReference type="Google" id="ProtNLM"/>
    </source>
</evidence>
<organism evidence="1 2">
    <name type="scientific">Olsenella absiana</name>
    <dbReference type="NCBI Taxonomy" id="3115222"/>
    <lineage>
        <taxon>Bacteria</taxon>
        <taxon>Bacillati</taxon>
        <taxon>Actinomycetota</taxon>
        <taxon>Coriobacteriia</taxon>
        <taxon>Coriobacteriales</taxon>
        <taxon>Atopobiaceae</taxon>
        <taxon>Olsenella</taxon>
    </lineage>
</organism>
<gene>
    <name evidence="1" type="ORF">VXJ25_01060</name>
</gene>
<dbReference type="Proteomes" id="UP001332931">
    <property type="component" value="Unassembled WGS sequence"/>
</dbReference>
<dbReference type="PANTHER" id="PTHR39966">
    <property type="entry name" value="BLL2471 PROTEIN-RELATED"/>
    <property type="match status" value="1"/>
</dbReference>
<protein>
    <recommendedName>
        <fullName evidence="3">Hemerythrin domain-containing protein</fullName>
    </recommendedName>
</protein>